<feature type="region of interest" description="Disordered" evidence="1">
    <location>
        <begin position="167"/>
        <end position="209"/>
    </location>
</feature>
<dbReference type="EMBL" id="JAGFMF010011782">
    <property type="protein sequence ID" value="KAG8512893.1"/>
    <property type="molecule type" value="Genomic_DNA"/>
</dbReference>
<sequence>MADSCCPGNTTASPTVPTISIYSNAGRFRRGISLPSSCRSRTWQLVTCKENHQSFGSAPSDYEAASCQPTHLPATSCVGFVCQPICSCTACYEPSTVQSPCPASSCQPSCSESTSCCESSSCQQSSYQEPVCMSGSCQLACDQPASCDPKSCPPSCCEGEQQLGRQQGEQQGGGQQGLQQGEQQGEQQLGRQQGAQQGGGQQGLQQGEQQLGRQQGAQQGVQQLGLQQVVVQQVVLQQLGWQQGEQQLMVSGRRVGSWSQQLGLQQVVVQQVVLQQLGWQQGEQHMVSGVEGGFLFTGPQQNEDVQECHFHDTNEQMFLDETSASKSQICLETQSISKCFKETIAPVAEKR</sequence>
<reference evidence="2" key="1">
    <citation type="journal article" date="2021" name="Evol. Appl.">
        <title>The genome of the Pyrenean desman and the effects of bottlenecks and inbreeding on the genomic landscape of an endangered species.</title>
        <authorList>
            <person name="Escoda L."/>
            <person name="Castresana J."/>
        </authorList>
    </citation>
    <scope>NUCLEOTIDE SEQUENCE</scope>
    <source>
        <strain evidence="2">IBE-C5619</strain>
    </source>
</reference>
<evidence type="ECO:0000256" key="1">
    <source>
        <dbReference type="SAM" id="MobiDB-lite"/>
    </source>
</evidence>
<dbReference type="AlphaFoldDB" id="A0A8J6A312"/>
<proteinExistence type="predicted"/>
<dbReference type="Proteomes" id="UP000700334">
    <property type="component" value="Unassembled WGS sequence"/>
</dbReference>
<name>A0A8J6A312_GALPY</name>
<organism evidence="2 3">
    <name type="scientific">Galemys pyrenaicus</name>
    <name type="common">Iberian desman</name>
    <name type="synonym">Pyrenean desman</name>
    <dbReference type="NCBI Taxonomy" id="202257"/>
    <lineage>
        <taxon>Eukaryota</taxon>
        <taxon>Metazoa</taxon>
        <taxon>Chordata</taxon>
        <taxon>Craniata</taxon>
        <taxon>Vertebrata</taxon>
        <taxon>Euteleostomi</taxon>
        <taxon>Mammalia</taxon>
        <taxon>Eutheria</taxon>
        <taxon>Laurasiatheria</taxon>
        <taxon>Eulipotyphla</taxon>
        <taxon>Talpidae</taxon>
        <taxon>Galemys</taxon>
    </lineage>
</organism>
<evidence type="ECO:0000313" key="3">
    <source>
        <dbReference type="Proteomes" id="UP000700334"/>
    </source>
</evidence>
<comment type="caution">
    <text evidence="2">The sequence shown here is derived from an EMBL/GenBank/DDBJ whole genome shotgun (WGS) entry which is preliminary data.</text>
</comment>
<keyword evidence="3" id="KW-1185">Reference proteome</keyword>
<dbReference type="OrthoDB" id="9446848at2759"/>
<feature type="compositionally biased region" description="Low complexity" evidence="1">
    <location>
        <begin position="177"/>
        <end position="195"/>
    </location>
</feature>
<evidence type="ECO:0000313" key="2">
    <source>
        <dbReference type="EMBL" id="KAG8512893.1"/>
    </source>
</evidence>
<accession>A0A8J6A312</accession>
<gene>
    <name evidence="2" type="ORF">J0S82_010773</name>
</gene>
<protein>
    <submittedName>
        <fullName evidence="2">Keratin-associated protein 29-1</fullName>
    </submittedName>
</protein>